<evidence type="ECO:0000259" key="2">
    <source>
        <dbReference type="Pfam" id="PF06580"/>
    </source>
</evidence>
<keyword evidence="3" id="KW-0808">Transferase</keyword>
<dbReference type="InterPro" id="IPR036890">
    <property type="entry name" value="HATPase_C_sf"/>
</dbReference>
<dbReference type="InterPro" id="IPR050640">
    <property type="entry name" value="Bact_2-comp_sensor_kinase"/>
</dbReference>
<dbReference type="GO" id="GO:0000155">
    <property type="term" value="F:phosphorelay sensor kinase activity"/>
    <property type="evidence" value="ECO:0007669"/>
    <property type="project" value="InterPro"/>
</dbReference>
<dbReference type="PANTHER" id="PTHR34220:SF7">
    <property type="entry name" value="SENSOR HISTIDINE KINASE YPDA"/>
    <property type="match status" value="1"/>
</dbReference>
<sequence>MKWSSRPDTSLIIAHLLLWGLFLLPPVPYYLERMSVGGTVLAVGFGWVYFGLPVYANGLYFLPRFFFTGKRLTYLLLTLVVLLPYAWAGTWLFKFVTLEKPPLIFLIARFYTLAFAFGFIDQYVHRQKTHNRLLQLESQQNRLELDRLKAQVNPHFLFNTLNNLYTLTLNQSPQAPDVVLGLANLMRYLFTTNHADRVLLTEEVAYLDQYIALERLRLSTERAVITFVVQGPVATVQLPPMLLIPFVENAFKHGVETDTGQVFVAVTLAVQDRDLFFEVENSKPAEPFFPDHLNLTGASPNTGTGLSNVRQRLALLYPNTYQLAIDDQPLTYKTTLAIQL</sequence>
<dbReference type="Pfam" id="PF06580">
    <property type="entry name" value="His_kinase"/>
    <property type="match status" value="1"/>
</dbReference>
<name>A0A939G3M8_9BACT</name>
<protein>
    <submittedName>
        <fullName evidence="3">Histidine kinase</fullName>
    </submittedName>
</protein>
<feature type="transmembrane region" description="Helical" evidence="1">
    <location>
        <begin position="12"/>
        <end position="31"/>
    </location>
</feature>
<feature type="transmembrane region" description="Helical" evidence="1">
    <location>
        <begin position="103"/>
        <end position="124"/>
    </location>
</feature>
<dbReference type="EMBL" id="JAFMYU010000001">
    <property type="protein sequence ID" value="MBO0929391.1"/>
    <property type="molecule type" value="Genomic_DNA"/>
</dbReference>
<keyword evidence="4" id="KW-1185">Reference proteome</keyword>
<accession>A0A939G3M8</accession>
<dbReference type="SUPFAM" id="SSF55874">
    <property type="entry name" value="ATPase domain of HSP90 chaperone/DNA topoisomerase II/histidine kinase"/>
    <property type="match status" value="1"/>
</dbReference>
<feature type="transmembrane region" description="Helical" evidence="1">
    <location>
        <begin position="37"/>
        <end position="62"/>
    </location>
</feature>
<keyword evidence="3" id="KW-0418">Kinase</keyword>
<evidence type="ECO:0000313" key="4">
    <source>
        <dbReference type="Proteomes" id="UP000664795"/>
    </source>
</evidence>
<evidence type="ECO:0000313" key="3">
    <source>
        <dbReference type="EMBL" id="MBO0929391.1"/>
    </source>
</evidence>
<keyword evidence="1" id="KW-0812">Transmembrane</keyword>
<dbReference type="Proteomes" id="UP000664795">
    <property type="component" value="Unassembled WGS sequence"/>
</dbReference>
<organism evidence="3 4">
    <name type="scientific">Fibrella aquatilis</name>
    <dbReference type="NCBI Taxonomy" id="2817059"/>
    <lineage>
        <taxon>Bacteria</taxon>
        <taxon>Pseudomonadati</taxon>
        <taxon>Bacteroidota</taxon>
        <taxon>Cytophagia</taxon>
        <taxon>Cytophagales</taxon>
        <taxon>Spirosomataceae</taxon>
        <taxon>Fibrella</taxon>
    </lineage>
</organism>
<evidence type="ECO:0000256" key="1">
    <source>
        <dbReference type="SAM" id="Phobius"/>
    </source>
</evidence>
<reference evidence="3 4" key="1">
    <citation type="submission" date="2021-03" db="EMBL/GenBank/DDBJ databases">
        <title>Fibrella sp. HMF5036 genome sequencing and assembly.</title>
        <authorList>
            <person name="Kang H."/>
            <person name="Kim H."/>
            <person name="Bae S."/>
            <person name="Joh K."/>
        </authorList>
    </citation>
    <scope>NUCLEOTIDE SEQUENCE [LARGE SCALE GENOMIC DNA]</scope>
    <source>
        <strain evidence="3 4">HMF5036</strain>
    </source>
</reference>
<comment type="caution">
    <text evidence="3">The sequence shown here is derived from an EMBL/GenBank/DDBJ whole genome shotgun (WGS) entry which is preliminary data.</text>
</comment>
<dbReference type="PANTHER" id="PTHR34220">
    <property type="entry name" value="SENSOR HISTIDINE KINASE YPDA"/>
    <property type="match status" value="1"/>
</dbReference>
<dbReference type="GO" id="GO:0016020">
    <property type="term" value="C:membrane"/>
    <property type="evidence" value="ECO:0007669"/>
    <property type="project" value="InterPro"/>
</dbReference>
<gene>
    <name evidence="3" type="ORF">J2I48_00200</name>
</gene>
<dbReference type="RefSeq" id="WP_207333364.1">
    <property type="nucleotide sequence ID" value="NZ_JAFMYU010000001.1"/>
</dbReference>
<keyword evidence="1" id="KW-0472">Membrane</keyword>
<dbReference type="InterPro" id="IPR010559">
    <property type="entry name" value="Sig_transdc_His_kin_internal"/>
</dbReference>
<feature type="transmembrane region" description="Helical" evidence="1">
    <location>
        <begin position="74"/>
        <end position="97"/>
    </location>
</feature>
<proteinExistence type="predicted"/>
<keyword evidence="1" id="KW-1133">Transmembrane helix</keyword>
<dbReference type="AlphaFoldDB" id="A0A939G3M8"/>
<dbReference type="Gene3D" id="3.30.565.10">
    <property type="entry name" value="Histidine kinase-like ATPase, C-terminal domain"/>
    <property type="match status" value="1"/>
</dbReference>
<feature type="domain" description="Signal transduction histidine kinase internal region" evidence="2">
    <location>
        <begin position="144"/>
        <end position="219"/>
    </location>
</feature>